<dbReference type="InterPro" id="IPR008754">
    <property type="entry name" value="Peptidase_M43"/>
</dbReference>
<dbReference type="EMBL" id="LKCN02000010">
    <property type="protein sequence ID" value="RCI11534.1"/>
    <property type="molecule type" value="Genomic_DNA"/>
</dbReference>
<sequence>MQWSCQHEREHVIHIDTSGKVTTSRLVNKYDFTFNFKQSPANITFIDYKTDEAPTFGNSSARAGGLSAYSSKYIMATSSLSTQIPYRRVLRDACSLLLILALQPSTGNLPEGTAVGQRIKAPDRDFHPAPSHSDSKYKRLARVPAHLPKINTSSLMLLWSRHPRKSSSFMLPIYPSVVASLDIVHPSCPSSYYENKIYVSALNPLGAEAYAGENIVAQGGAYITQVVSSPWDGYNINIVHSSCPSSSTVTASTMLLFTSLVSLVGVTAALDASLSGIRRRPSFFDRPLKETDSISPGMPRPIPDRKPRNVIVDGVDSFQPIHVEVYANIVSSSNSTEHLSLGALENQIQIVNHWFGPLNMSFSIVETRRIVDDTWATGDDSFNMVIHNHQGTSASLNLFIIETITSSDLVGICTYPNAVEYAPKVDGCVLVLRAIPGAPESATGYDAVQWQGKALIHEIGHWFGLRETFHRGCDGDEIDDIPASLPSHGCPVGLDSCPDKPGLDPIHNFMSHNNESCKREFSAGQIRRMHHNWHRHRAQARAAELKGLPLLKPFLEQVGKLPFYENYEKDVVMIFALCARDHHGVVRERDERRCGSYWYCHFGLYRTDENAAGSWHSKGECLRARALSERMLHDVELEEQVTVEEDKAKAV</sequence>
<keyword evidence="8" id="KW-0482">Metalloprotease</keyword>
<dbReference type="InterPro" id="IPR024079">
    <property type="entry name" value="MetalloPept_cat_dom_sf"/>
</dbReference>
<dbReference type="Pfam" id="PF05572">
    <property type="entry name" value="Peptidase_M43"/>
    <property type="match status" value="1"/>
</dbReference>
<keyword evidence="5" id="KW-0732">Signal</keyword>
<protein>
    <recommendedName>
        <fullName evidence="10">Peptidase M43 pregnancy-associated plasma-A domain-containing protein</fullName>
    </recommendedName>
</protein>
<dbReference type="GO" id="GO:0006508">
    <property type="term" value="P:proteolysis"/>
    <property type="evidence" value="ECO:0007669"/>
    <property type="project" value="UniProtKB-KW"/>
</dbReference>
<accession>A0A367LAU8</accession>
<keyword evidence="9" id="KW-1015">Disulfide bond</keyword>
<dbReference type="SUPFAM" id="SSF55486">
    <property type="entry name" value="Metalloproteases ('zincins'), catalytic domain"/>
    <property type="match status" value="1"/>
</dbReference>
<feature type="domain" description="Peptidase M43 pregnancy-associated plasma-A" evidence="10">
    <location>
        <begin position="453"/>
        <end position="531"/>
    </location>
</feature>
<dbReference type="Proteomes" id="UP000253664">
    <property type="component" value="Unassembled WGS sequence"/>
</dbReference>
<evidence type="ECO:0000256" key="2">
    <source>
        <dbReference type="ARBA" id="ARBA00008721"/>
    </source>
</evidence>
<reference evidence="11 12" key="1">
    <citation type="journal article" date="2015" name="BMC Genomics">
        <title>Insights from the genome of Ophiocordyceps polyrhachis-furcata to pathogenicity and host specificity in insect fungi.</title>
        <authorList>
            <person name="Wichadakul D."/>
            <person name="Kobmoo N."/>
            <person name="Ingsriswang S."/>
            <person name="Tangphatsornruang S."/>
            <person name="Chantasingh D."/>
            <person name="Luangsa-ard J.J."/>
            <person name="Eurwilaichitr L."/>
        </authorList>
    </citation>
    <scope>NUCLEOTIDE SEQUENCE [LARGE SCALE GENOMIC DNA]</scope>
    <source>
        <strain evidence="11 12">BCC 54312</strain>
    </source>
</reference>
<keyword evidence="6" id="KW-0378">Hydrolase</keyword>
<evidence type="ECO:0000256" key="8">
    <source>
        <dbReference type="ARBA" id="ARBA00023049"/>
    </source>
</evidence>
<evidence type="ECO:0000256" key="9">
    <source>
        <dbReference type="ARBA" id="ARBA00023157"/>
    </source>
</evidence>
<dbReference type="PANTHER" id="PTHR47466">
    <property type="match status" value="1"/>
</dbReference>
<evidence type="ECO:0000256" key="3">
    <source>
        <dbReference type="ARBA" id="ARBA00022670"/>
    </source>
</evidence>
<dbReference type="Gene3D" id="3.40.390.10">
    <property type="entry name" value="Collagenase (Catalytic Domain)"/>
    <property type="match status" value="1"/>
</dbReference>
<evidence type="ECO:0000313" key="11">
    <source>
        <dbReference type="EMBL" id="RCI11534.1"/>
    </source>
</evidence>
<name>A0A367LAU8_9HYPO</name>
<evidence type="ECO:0000313" key="12">
    <source>
        <dbReference type="Proteomes" id="UP000253664"/>
    </source>
</evidence>
<gene>
    <name evidence="11" type="ORF">L249_7730</name>
</gene>
<evidence type="ECO:0000256" key="6">
    <source>
        <dbReference type="ARBA" id="ARBA00022801"/>
    </source>
</evidence>
<dbReference type="AlphaFoldDB" id="A0A367LAU8"/>
<comment type="caution">
    <text evidence="11">The sequence shown here is derived from an EMBL/GenBank/DDBJ whole genome shotgun (WGS) entry which is preliminary data.</text>
</comment>
<keyword evidence="12" id="KW-1185">Reference proteome</keyword>
<comment type="similarity">
    <text evidence="2">Belongs to the peptidase M43B family.</text>
</comment>
<dbReference type="STRING" id="1330021.A0A367LAU8"/>
<dbReference type="GO" id="GO:0008237">
    <property type="term" value="F:metallopeptidase activity"/>
    <property type="evidence" value="ECO:0007669"/>
    <property type="project" value="UniProtKB-KW"/>
</dbReference>
<dbReference type="GO" id="GO:0046872">
    <property type="term" value="F:metal ion binding"/>
    <property type="evidence" value="ECO:0007669"/>
    <property type="project" value="UniProtKB-KW"/>
</dbReference>
<proteinExistence type="inferred from homology"/>
<comment type="function">
    <text evidence="1">Secreted metalloproteinase that allows assimilation of proteinaceous substrates.</text>
</comment>
<keyword evidence="3" id="KW-0645">Protease</keyword>
<keyword evidence="4" id="KW-0479">Metal-binding</keyword>
<dbReference type="PANTHER" id="PTHR47466:SF1">
    <property type="entry name" value="METALLOPROTEASE MEP1 (AFU_ORTHOLOGUE AFUA_1G07730)-RELATED"/>
    <property type="match status" value="1"/>
</dbReference>
<keyword evidence="7" id="KW-0862">Zinc</keyword>
<evidence type="ECO:0000256" key="4">
    <source>
        <dbReference type="ARBA" id="ARBA00022723"/>
    </source>
</evidence>
<evidence type="ECO:0000256" key="1">
    <source>
        <dbReference type="ARBA" id="ARBA00003174"/>
    </source>
</evidence>
<evidence type="ECO:0000259" key="10">
    <source>
        <dbReference type="Pfam" id="PF05572"/>
    </source>
</evidence>
<evidence type="ECO:0000256" key="7">
    <source>
        <dbReference type="ARBA" id="ARBA00022833"/>
    </source>
</evidence>
<organism evidence="11 12">
    <name type="scientific">Ophiocordyceps polyrhachis-furcata BCC 54312</name>
    <dbReference type="NCBI Taxonomy" id="1330021"/>
    <lineage>
        <taxon>Eukaryota</taxon>
        <taxon>Fungi</taxon>
        <taxon>Dikarya</taxon>
        <taxon>Ascomycota</taxon>
        <taxon>Pezizomycotina</taxon>
        <taxon>Sordariomycetes</taxon>
        <taxon>Hypocreomycetidae</taxon>
        <taxon>Hypocreales</taxon>
        <taxon>Ophiocordycipitaceae</taxon>
        <taxon>Ophiocordyceps</taxon>
    </lineage>
</organism>
<dbReference type="OrthoDB" id="536211at2759"/>
<evidence type="ECO:0000256" key="5">
    <source>
        <dbReference type="ARBA" id="ARBA00022729"/>
    </source>
</evidence>